<gene>
    <name evidence="2" type="ORF">CAWG_06160</name>
</gene>
<dbReference type="HOGENOM" id="CLU_183174_0_0_1"/>
<feature type="domain" description="Trs130 second Ig-like" evidence="1">
    <location>
        <begin position="10"/>
        <end position="73"/>
    </location>
</feature>
<name>C5K457_CANAW</name>
<evidence type="ECO:0000313" key="2">
    <source>
        <dbReference type="EMBL" id="EEQ43139.1"/>
    </source>
</evidence>
<dbReference type="AlphaFoldDB" id="C5K457"/>
<evidence type="ECO:0000259" key="1">
    <source>
        <dbReference type="Pfam" id="PF24966"/>
    </source>
</evidence>
<sequence>MSRTRHCNNETSQLHIFKKKHTQTHTQLSVNFSTQNNSKSVKINEQQFNKIHIPYIIEKQDESISLRQKATMKHCKFISKPSYSFHPIFLETTFLGSIPR</sequence>
<proteinExistence type="predicted"/>
<dbReference type="PaxDb" id="5476-C5K457"/>
<reference evidence="2 3" key="1">
    <citation type="journal article" date="2009" name="Nature">
        <title>Evolution of pathogenicity and sexual reproduction in eight Candida genomes.</title>
        <authorList>
            <person name="Butler G."/>
            <person name="Rasmussen M.D."/>
            <person name="Lin M.F."/>
            <person name="Santos M.A."/>
            <person name="Sakthikumar S."/>
            <person name="Munro C.A."/>
            <person name="Rheinbay E."/>
            <person name="Grabherr M."/>
            <person name="Forche A."/>
            <person name="Reedy J.L."/>
            <person name="Agrafioti I."/>
            <person name="Arnaud M.B."/>
            <person name="Bates S."/>
            <person name="Brown A.J."/>
            <person name="Brunke S."/>
            <person name="Costanzo M.C."/>
            <person name="Fitzpatrick D.A."/>
            <person name="de Groot P.W."/>
            <person name="Harris D."/>
            <person name="Hoyer L.L."/>
            <person name="Hube B."/>
            <person name="Klis F.M."/>
            <person name="Kodira C."/>
            <person name="Lennard N."/>
            <person name="Logue M.E."/>
            <person name="Martin R."/>
            <person name="Neiman A.M."/>
            <person name="Nikolaou E."/>
            <person name="Quail M.A."/>
            <person name="Quinn J."/>
            <person name="Santos M.C."/>
            <person name="Schmitzberger F.F."/>
            <person name="Sherlock G."/>
            <person name="Shah P."/>
            <person name="Silverstein K.A."/>
            <person name="Skrzypek M.S."/>
            <person name="Soll D."/>
            <person name="Staggs R."/>
            <person name="Stansfield I."/>
            <person name="Stumpf M.P."/>
            <person name="Sudbery P.E."/>
            <person name="Srikantha T."/>
            <person name="Zeng Q."/>
            <person name="Berman J."/>
            <person name="Berriman M."/>
            <person name="Heitman J."/>
            <person name="Gow N.A."/>
            <person name="Lorenz M.C."/>
            <person name="Birren B.W."/>
            <person name="Kellis M."/>
            <person name="Cuomo C.A."/>
        </authorList>
    </citation>
    <scope>NUCLEOTIDE SEQUENCE [LARGE SCALE GENOMIC DNA]</scope>
    <source>
        <strain evidence="2 3">WO-1</strain>
    </source>
</reference>
<dbReference type="VEuPathDB" id="FungiDB:CAWG_06160"/>
<dbReference type="Proteomes" id="UP000001429">
    <property type="component" value="Unplaced Supercontig 1.16"/>
</dbReference>
<protein>
    <submittedName>
        <fullName evidence="2">Predicted protein</fullName>
    </submittedName>
</protein>
<keyword evidence="3" id="KW-1185">Reference proteome</keyword>
<dbReference type="InterPro" id="IPR056915">
    <property type="entry name" value="Ig_TR130_2nd"/>
</dbReference>
<dbReference type="Pfam" id="PF24966">
    <property type="entry name" value="Ig_TR130_2nd"/>
    <property type="match status" value="1"/>
</dbReference>
<evidence type="ECO:0000313" key="3">
    <source>
        <dbReference type="Proteomes" id="UP000001429"/>
    </source>
</evidence>
<accession>C5K457</accession>
<dbReference type="EMBL" id="GG670284">
    <property type="protein sequence ID" value="EEQ43139.1"/>
    <property type="molecule type" value="Genomic_DNA"/>
</dbReference>
<organism evidence="3">
    <name type="scientific">Candida albicans (strain WO-1)</name>
    <name type="common">Yeast</name>
    <dbReference type="NCBI Taxonomy" id="294748"/>
    <lineage>
        <taxon>Eukaryota</taxon>
        <taxon>Fungi</taxon>
        <taxon>Dikarya</taxon>
        <taxon>Ascomycota</taxon>
        <taxon>Saccharomycotina</taxon>
        <taxon>Pichiomycetes</taxon>
        <taxon>Debaryomycetaceae</taxon>
        <taxon>Candida/Lodderomyces clade</taxon>
        <taxon>Candida</taxon>
    </lineage>
</organism>